<dbReference type="EMBL" id="MQUQ01000017">
    <property type="protein sequence ID" value="OLZ46558.1"/>
    <property type="molecule type" value="Genomic_DNA"/>
</dbReference>
<evidence type="ECO:0000313" key="2">
    <source>
        <dbReference type="Proteomes" id="UP000187486"/>
    </source>
</evidence>
<dbReference type="AlphaFoldDB" id="A0A1R0KKE2"/>
<proteinExistence type="predicted"/>
<sequence>MLFIQLMLSEGQTCSRSVKGLEIEATGGPNMGVRNWLSAAAVTVMITSGLAVMAPLASAATRLGGIDLGAYCQKTVNPGDGSVAYLVENHARGWPCVDSTWVGPPFGWATYRVRDMDLNHACSLQYGGGAYAVLEQNHARGWACYR</sequence>
<comment type="caution">
    <text evidence="1">The sequence shown here is derived from an EMBL/GenBank/DDBJ whole genome shotgun (WGS) entry which is preliminary data.</text>
</comment>
<accession>A0A1R0KKE2</accession>
<dbReference type="Proteomes" id="UP000187486">
    <property type="component" value="Unassembled WGS sequence"/>
</dbReference>
<name>A0A1R0KKE2_9PSEU</name>
<reference evidence="1 2" key="1">
    <citation type="submission" date="2016-01" db="EMBL/GenBank/DDBJ databases">
        <title>Amycolatopsis coloradensis genome sequencing and assembly.</title>
        <authorList>
            <person name="Mayilraj S."/>
        </authorList>
    </citation>
    <scope>NUCLEOTIDE SEQUENCE [LARGE SCALE GENOMIC DNA]</scope>
    <source>
        <strain evidence="1 2">DSM 44225</strain>
    </source>
</reference>
<gene>
    <name evidence="1" type="ORF">BS329_30515</name>
</gene>
<evidence type="ECO:0000313" key="1">
    <source>
        <dbReference type="EMBL" id="OLZ46558.1"/>
    </source>
</evidence>
<organism evidence="1 2">
    <name type="scientific">Amycolatopsis coloradensis</name>
    <dbReference type="NCBI Taxonomy" id="76021"/>
    <lineage>
        <taxon>Bacteria</taxon>
        <taxon>Bacillati</taxon>
        <taxon>Actinomycetota</taxon>
        <taxon>Actinomycetes</taxon>
        <taxon>Pseudonocardiales</taxon>
        <taxon>Pseudonocardiaceae</taxon>
        <taxon>Amycolatopsis</taxon>
    </lineage>
</organism>
<keyword evidence="2" id="KW-1185">Reference proteome</keyword>
<protein>
    <submittedName>
        <fullName evidence="1">Uncharacterized protein</fullName>
    </submittedName>
</protein>